<keyword evidence="6" id="KW-1185">Reference proteome</keyword>
<protein>
    <recommendedName>
        <fullName evidence="4">DUF4352 domain-containing protein</fullName>
    </recommendedName>
</protein>
<gene>
    <name evidence="5" type="ORF">GCM10009821_20390</name>
</gene>
<feature type="transmembrane region" description="Helical" evidence="3">
    <location>
        <begin position="35"/>
        <end position="54"/>
    </location>
</feature>
<feature type="region of interest" description="Disordered" evidence="2">
    <location>
        <begin position="55"/>
        <end position="84"/>
    </location>
</feature>
<feature type="domain" description="DUF4352" evidence="4">
    <location>
        <begin position="88"/>
        <end position="209"/>
    </location>
</feature>
<evidence type="ECO:0000256" key="1">
    <source>
        <dbReference type="ARBA" id="ARBA00022729"/>
    </source>
</evidence>
<evidence type="ECO:0000313" key="6">
    <source>
        <dbReference type="Proteomes" id="UP001501480"/>
    </source>
</evidence>
<proteinExistence type="predicted"/>
<dbReference type="InterPro" id="IPR029051">
    <property type="entry name" value="DUF4352"/>
</dbReference>
<dbReference type="RefSeq" id="WP_344327709.1">
    <property type="nucleotide sequence ID" value="NZ_BAAAPY010000006.1"/>
</dbReference>
<evidence type="ECO:0000256" key="2">
    <source>
        <dbReference type="SAM" id="MobiDB-lite"/>
    </source>
</evidence>
<keyword evidence="3" id="KW-0472">Membrane</keyword>
<comment type="caution">
    <text evidence="5">The sequence shown here is derived from an EMBL/GenBank/DDBJ whole genome shotgun (WGS) entry which is preliminary data.</text>
</comment>
<dbReference type="Gene3D" id="2.60.40.1240">
    <property type="match status" value="1"/>
</dbReference>
<evidence type="ECO:0000256" key="3">
    <source>
        <dbReference type="SAM" id="Phobius"/>
    </source>
</evidence>
<evidence type="ECO:0000259" key="4">
    <source>
        <dbReference type="Pfam" id="PF11611"/>
    </source>
</evidence>
<dbReference type="EMBL" id="BAAAPY010000006">
    <property type="protein sequence ID" value="GAA2080021.1"/>
    <property type="molecule type" value="Genomic_DNA"/>
</dbReference>
<evidence type="ECO:0000313" key="5">
    <source>
        <dbReference type="EMBL" id="GAA2080021.1"/>
    </source>
</evidence>
<keyword evidence="1" id="KW-0732">Signal</keyword>
<name>A0ABN2W0R6_9ACTN</name>
<reference evidence="5 6" key="1">
    <citation type="journal article" date="2019" name="Int. J. Syst. Evol. Microbiol.">
        <title>The Global Catalogue of Microorganisms (GCM) 10K type strain sequencing project: providing services to taxonomists for standard genome sequencing and annotation.</title>
        <authorList>
            <consortium name="The Broad Institute Genomics Platform"/>
            <consortium name="The Broad Institute Genome Sequencing Center for Infectious Disease"/>
            <person name="Wu L."/>
            <person name="Ma J."/>
        </authorList>
    </citation>
    <scope>NUCLEOTIDE SEQUENCE [LARGE SCALE GENOMIC DNA]</scope>
    <source>
        <strain evidence="5 6">JCM 15749</strain>
    </source>
</reference>
<accession>A0ABN2W0R6</accession>
<keyword evidence="3" id="KW-1133">Transmembrane helix</keyword>
<organism evidence="5 6">
    <name type="scientific">Aeromicrobium halocynthiae</name>
    <dbReference type="NCBI Taxonomy" id="560557"/>
    <lineage>
        <taxon>Bacteria</taxon>
        <taxon>Bacillati</taxon>
        <taxon>Actinomycetota</taxon>
        <taxon>Actinomycetes</taxon>
        <taxon>Propionibacteriales</taxon>
        <taxon>Nocardioidaceae</taxon>
        <taxon>Aeromicrobium</taxon>
    </lineage>
</organism>
<dbReference type="Pfam" id="PF11611">
    <property type="entry name" value="DUF4352"/>
    <property type="match status" value="1"/>
</dbReference>
<sequence>MNDTTQQAPENPRAAAKAAKAYAKASRPWYRKKRWIAAIVIGVLVLFAAVSGGGEEGATRADTSEVAAGGSAGDEGDAEEVTQDAPVAVGEAVELEGTRYVVESVRTSPTVGSEFFEEQANGIYVIVDLTIENLKDETKVFSDTAAVFRANNDKSYSTDSDGTFAALGDDGEPLIFEEMQPDLPKTGLLVFDVPESVVAGGLLEVSDLFGRGEAFIDLGL</sequence>
<dbReference type="InterPro" id="IPR029050">
    <property type="entry name" value="Immunoprotect_excell_Ig-like"/>
</dbReference>
<keyword evidence="3" id="KW-0812">Transmembrane</keyword>
<dbReference type="Proteomes" id="UP001501480">
    <property type="component" value="Unassembled WGS sequence"/>
</dbReference>